<feature type="non-terminal residue" evidence="15">
    <location>
        <position position="1"/>
    </location>
</feature>
<dbReference type="KEGG" id="dqu:106749481"/>
<dbReference type="AlphaFoldDB" id="A0A6P3Y2D1"/>
<evidence type="ECO:0000256" key="5">
    <source>
        <dbReference type="ARBA" id="ARBA00022670"/>
    </source>
</evidence>
<name>A0A6P3Y2D1_DINQU</name>
<dbReference type="RefSeq" id="XP_014484467.1">
    <property type="nucleotide sequence ID" value="XM_014628981.1"/>
</dbReference>
<dbReference type="Gene3D" id="1.10.390.10">
    <property type="entry name" value="Neutral Protease Domain 2"/>
    <property type="match status" value="1"/>
</dbReference>
<keyword evidence="10" id="KW-0449">Lipoprotein</keyword>
<evidence type="ECO:0000256" key="1">
    <source>
        <dbReference type="ARBA" id="ARBA00001947"/>
    </source>
</evidence>
<dbReference type="InterPro" id="IPR001930">
    <property type="entry name" value="Peptidase_M1"/>
</dbReference>
<evidence type="ECO:0000256" key="3">
    <source>
        <dbReference type="ARBA" id="ARBA00010136"/>
    </source>
</evidence>
<organism evidence="14 15">
    <name type="scientific">Dinoponera quadriceps</name>
    <name type="common">South American ant</name>
    <dbReference type="NCBI Taxonomy" id="609295"/>
    <lineage>
        <taxon>Eukaryota</taxon>
        <taxon>Metazoa</taxon>
        <taxon>Ecdysozoa</taxon>
        <taxon>Arthropoda</taxon>
        <taxon>Hexapoda</taxon>
        <taxon>Insecta</taxon>
        <taxon>Pterygota</taxon>
        <taxon>Neoptera</taxon>
        <taxon>Endopterygota</taxon>
        <taxon>Hymenoptera</taxon>
        <taxon>Apocrita</taxon>
        <taxon>Aculeata</taxon>
        <taxon>Formicoidea</taxon>
        <taxon>Formicidae</taxon>
        <taxon>Ponerinae</taxon>
        <taxon>Ponerini</taxon>
        <taxon>Dinoponera</taxon>
    </lineage>
</organism>
<evidence type="ECO:0000259" key="13">
    <source>
        <dbReference type="Pfam" id="PF17900"/>
    </source>
</evidence>
<dbReference type="OrthoDB" id="7535542at2759"/>
<proteinExistence type="inferred from homology"/>
<keyword evidence="7" id="KW-0378">Hydrolase</keyword>
<evidence type="ECO:0000256" key="7">
    <source>
        <dbReference type="ARBA" id="ARBA00022801"/>
    </source>
</evidence>
<dbReference type="SUPFAM" id="SSF63737">
    <property type="entry name" value="Leukotriene A4 hydrolase N-terminal domain"/>
    <property type="match status" value="1"/>
</dbReference>
<evidence type="ECO:0000256" key="10">
    <source>
        <dbReference type="ARBA" id="ARBA00023288"/>
    </source>
</evidence>
<keyword evidence="14" id="KW-1185">Reference proteome</keyword>
<dbReference type="Pfam" id="PF11838">
    <property type="entry name" value="ERAP1_C"/>
    <property type="match status" value="1"/>
</dbReference>
<dbReference type="GO" id="GO:0098552">
    <property type="term" value="C:side of membrane"/>
    <property type="evidence" value="ECO:0007669"/>
    <property type="project" value="UniProtKB-KW"/>
</dbReference>
<evidence type="ECO:0000313" key="15">
    <source>
        <dbReference type="RefSeq" id="XP_014484467.1"/>
    </source>
</evidence>
<accession>A0A6P3Y2D1</accession>
<evidence type="ECO:0000259" key="11">
    <source>
        <dbReference type="Pfam" id="PF01433"/>
    </source>
</evidence>
<dbReference type="Proteomes" id="UP000515204">
    <property type="component" value="Unplaced"/>
</dbReference>
<dbReference type="InterPro" id="IPR014782">
    <property type="entry name" value="Peptidase_M1_dom"/>
</dbReference>
<dbReference type="GO" id="GO:0008270">
    <property type="term" value="F:zinc ion binding"/>
    <property type="evidence" value="ECO:0007669"/>
    <property type="project" value="InterPro"/>
</dbReference>
<evidence type="ECO:0000256" key="6">
    <source>
        <dbReference type="ARBA" id="ARBA00022723"/>
    </source>
</evidence>
<keyword evidence="4" id="KW-0472">Membrane</keyword>
<evidence type="ECO:0000259" key="12">
    <source>
        <dbReference type="Pfam" id="PF11838"/>
    </source>
</evidence>
<dbReference type="GO" id="GO:0005737">
    <property type="term" value="C:cytoplasm"/>
    <property type="evidence" value="ECO:0007669"/>
    <property type="project" value="TreeGrafter"/>
</dbReference>
<dbReference type="Pfam" id="PF17900">
    <property type="entry name" value="Peptidase_M1_N"/>
    <property type="match status" value="1"/>
</dbReference>
<protein>
    <submittedName>
        <fullName evidence="15">Aminopeptidase N-like</fullName>
    </submittedName>
</protein>
<dbReference type="GeneID" id="106749481"/>
<dbReference type="InterPro" id="IPR042097">
    <property type="entry name" value="Aminopeptidase_N-like_N_sf"/>
</dbReference>
<dbReference type="GO" id="GO:0005615">
    <property type="term" value="C:extracellular space"/>
    <property type="evidence" value="ECO:0007669"/>
    <property type="project" value="TreeGrafter"/>
</dbReference>
<dbReference type="Gene3D" id="1.25.50.20">
    <property type="match status" value="1"/>
</dbReference>
<keyword evidence="4" id="KW-0336">GPI-anchor</keyword>
<dbReference type="Gene3D" id="2.60.40.1730">
    <property type="entry name" value="tricorn interacting facor f3 domain"/>
    <property type="match status" value="1"/>
</dbReference>
<dbReference type="GO" id="GO:0006508">
    <property type="term" value="P:proteolysis"/>
    <property type="evidence" value="ECO:0007669"/>
    <property type="project" value="UniProtKB-KW"/>
</dbReference>
<evidence type="ECO:0000256" key="2">
    <source>
        <dbReference type="ARBA" id="ARBA00004609"/>
    </source>
</evidence>
<dbReference type="GO" id="GO:0042277">
    <property type="term" value="F:peptide binding"/>
    <property type="evidence" value="ECO:0007669"/>
    <property type="project" value="TreeGrafter"/>
</dbReference>
<gene>
    <name evidence="15" type="primary">LOC106749481</name>
</gene>
<evidence type="ECO:0000313" key="14">
    <source>
        <dbReference type="Proteomes" id="UP000515204"/>
    </source>
</evidence>
<dbReference type="InterPro" id="IPR050344">
    <property type="entry name" value="Peptidase_M1_aminopeptidases"/>
</dbReference>
<keyword evidence="9" id="KW-0482">Metalloprotease</keyword>
<comment type="similarity">
    <text evidence="3">Belongs to the peptidase M1 family.</text>
</comment>
<dbReference type="SUPFAM" id="SSF55486">
    <property type="entry name" value="Metalloproteases ('zincins'), catalytic domain"/>
    <property type="match status" value="1"/>
</dbReference>
<dbReference type="PANTHER" id="PTHR11533:SF294">
    <property type="entry name" value="THYROTROPIN-RELEASING HORMONE-DEGRADING ECTOENZYME"/>
    <property type="match status" value="1"/>
</dbReference>
<keyword evidence="4" id="KW-0325">Glycoprotein</keyword>
<keyword evidence="5" id="KW-0645">Protease</keyword>
<dbReference type="InterPro" id="IPR045357">
    <property type="entry name" value="Aminopeptidase_N-like_N"/>
</dbReference>
<dbReference type="GO" id="GO:0005886">
    <property type="term" value="C:plasma membrane"/>
    <property type="evidence" value="ECO:0007669"/>
    <property type="project" value="UniProtKB-SubCell"/>
</dbReference>
<reference evidence="15" key="1">
    <citation type="submission" date="2025-08" db="UniProtKB">
        <authorList>
            <consortium name="RefSeq"/>
        </authorList>
    </citation>
    <scope>IDENTIFICATION</scope>
</reference>
<dbReference type="PANTHER" id="PTHR11533">
    <property type="entry name" value="PROTEASE M1 ZINC METALLOPROTEASE"/>
    <property type="match status" value="1"/>
</dbReference>
<dbReference type="GO" id="GO:0043171">
    <property type="term" value="P:peptide catabolic process"/>
    <property type="evidence" value="ECO:0007669"/>
    <property type="project" value="TreeGrafter"/>
</dbReference>
<dbReference type="InterPro" id="IPR027268">
    <property type="entry name" value="Peptidase_M4/M1_CTD_sf"/>
</dbReference>
<evidence type="ECO:0000256" key="4">
    <source>
        <dbReference type="ARBA" id="ARBA00022622"/>
    </source>
</evidence>
<feature type="domain" description="Peptidase M1 membrane alanine aminopeptidase" evidence="11">
    <location>
        <begin position="119"/>
        <end position="326"/>
    </location>
</feature>
<evidence type="ECO:0000256" key="9">
    <source>
        <dbReference type="ARBA" id="ARBA00023049"/>
    </source>
</evidence>
<feature type="domain" description="ERAP1-like C-terminal" evidence="12">
    <location>
        <begin position="410"/>
        <end position="710"/>
    </location>
</feature>
<comment type="cofactor">
    <cofactor evidence="1">
        <name>Zn(2+)</name>
        <dbReference type="ChEBI" id="CHEBI:29105"/>
    </cofactor>
</comment>
<feature type="domain" description="Aminopeptidase N-like N-terminal" evidence="13">
    <location>
        <begin position="3"/>
        <end position="80"/>
    </location>
</feature>
<comment type="subcellular location">
    <subcellularLocation>
        <location evidence="2">Cell membrane</location>
        <topology evidence="2">Lipid-anchor</topology>
        <topology evidence="2">GPI-anchor</topology>
    </subcellularLocation>
</comment>
<dbReference type="PRINTS" id="PR00756">
    <property type="entry name" value="ALADIPTASE"/>
</dbReference>
<dbReference type="Pfam" id="PF01433">
    <property type="entry name" value="Peptidase_M1"/>
    <property type="match status" value="1"/>
</dbReference>
<sequence length="746" mass="88187">SAYITIFGRMGARRLFPCWDQPIFKATFNISVVHSSKVQVLSNMPYRNEMSSSGKNVAKVPTRRTKRTDFHITPVMSTYLVTIAIIGNVTNYTAENNIELYYTGDTGKHIQIVRKIVRTANVFLNTYTYHRCVNMTLRILSYRDLPSNAIGAWGFAVFRENDIIYKRIFDFPGRKFAIWKTVANQIARQCIESFVSPQTWTQQWFSRAFATYLSYKIAGKKEYDPDIMMQFFVVQVILPAMHNDKELKMPTLTDDYDPFYSSLIYKKACAMLMMLEIIATEEVLQDAFAQYMRKYAYGSATPFNFLRILELKMRALSEDHIDSFWEITRIMHIWFSQRRFPTLVAVQNDNDKSIDVTIDGSKETEWPLPIISEVPPRVHILLAPSMISIYDFVQNISTSFNIHGGGPDNFFIFNVRHFGYYRVYYDYDNWMKIAKHLNNEDHTKIHVLNRAQIIDDAYHFLMDGSFSYIIFYDLISYLQKETNFIVWHSMMNILHYSSPFFNIPESTFFKEHVIKIMRNLFTRIGYYEDPKDNEMLQATRLLLLNWACKHGHDKCRENAHNKLVAHIHDPENKPISQWWDDWIYCAGLMHVSNYTLPELLDILHTQKKDVLQYILCVDDDDLLQKQVEMFLYKHETAQDENVRLRKFYRNFVKRHARKPKVLDFILKNFDNILPGHMTIVEKITHIFMGVYSKCQLDKILQYVNQKANLNAEPTIKHWIIYRKEQINRLKESFSSRFHDHTPIKEC</sequence>
<keyword evidence="8" id="KW-0862">Zinc</keyword>
<evidence type="ECO:0000256" key="8">
    <source>
        <dbReference type="ARBA" id="ARBA00022833"/>
    </source>
</evidence>
<dbReference type="InterPro" id="IPR024571">
    <property type="entry name" value="ERAP1-like_C_dom"/>
</dbReference>
<keyword evidence="6" id="KW-0479">Metal-binding</keyword>
<dbReference type="GO" id="GO:0070006">
    <property type="term" value="F:metalloaminopeptidase activity"/>
    <property type="evidence" value="ECO:0007669"/>
    <property type="project" value="TreeGrafter"/>
</dbReference>